<protein>
    <submittedName>
        <fullName evidence="1">Putative c6 zinc finger domain protein</fullName>
    </submittedName>
</protein>
<accession>M7S925</accession>
<dbReference type="InterPro" id="IPR053178">
    <property type="entry name" value="Osmoadaptation_assoc"/>
</dbReference>
<dbReference type="OMA" id="KGCVTCR"/>
<organism evidence="1 2">
    <name type="scientific">Eutypa lata (strain UCR-EL1)</name>
    <name type="common">Grapevine dieback disease fungus</name>
    <name type="synonym">Eutypa armeniacae</name>
    <dbReference type="NCBI Taxonomy" id="1287681"/>
    <lineage>
        <taxon>Eukaryota</taxon>
        <taxon>Fungi</taxon>
        <taxon>Dikarya</taxon>
        <taxon>Ascomycota</taxon>
        <taxon>Pezizomycotina</taxon>
        <taxon>Sordariomycetes</taxon>
        <taxon>Xylariomycetidae</taxon>
        <taxon>Xylariales</taxon>
        <taxon>Diatrypaceae</taxon>
        <taxon>Eutypa</taxon>
    </lineage>
</organism>
<evidence type="ECO:0000313" key="1">
    <source>
        <dbReference type="EMBL" id="EMR62639.1"/>
    </source>
</evidence>
<proteinExistence type="predicted"/>
<reference evidence="2" key="1">
    <citation type="journal article" date="2013" name="Genome Announc.">
        <title>Draft genome sequence of the grapevine dieback fungus Eutypa lata UCR-EL1.</title>
        <authorList>
            <person name="Blanco-Ulate B."/>
            <person name="Rolshausen P.E."/>
            <person name="Cantu D."/>
        </authorList>
    </citation>
    <scope>NUCLEOTIDE SEQUENCE [LARGE SCALE GENOMIC DNA]</scope>
    <source>
        <strain evidence="2">UCR-EL1</strain>
    </source>
</reference>
<dbReference type="PANTHER" id="PTHR38111">
    <property type="entry name" value="ZN(2)-C6 FUNGAL-TYPE DOMAIN-CONTAINING PROTEIN-RELATED"/>
    <property type="match status" value="1"/>
</dbReference>
<dbReference type="OrthoDB" id="3525185at2759"/>
<dbReference type="eggNOG" id="ENOG502SNQ1">
    <property type="taxonomic scope" value="Eukaryota"/>
</dbReference>
<dbReference type="KEGG" id="ela:UCREL1_10426"/>
<dbReference type="HOGENOM" id="CLU_021599_2_2_1"/>
<dbReference type="STRING" id="1287681.M7S925"/>
<dbReference type="AlphaFoldDB" id="M7S925"/>
<gene>
    <name evidence="1" type="ORF">UCREL1_10426</name>
</gene>
<keyword evidence="2" id="KW-1185">Reference proteome</keyword>
<name>M7S925_EUTLA</name>
<sequence>MDGNATNNVPPAGNAPPARSAYEVACMALFWKSYLPNGKALPAKVAHTTVGGWIDVLQVLGPSDGILRKGLLAISLSTIGRRDDNKWMRDEGLKFYCSALEDMSTALREPKQWKCHDGSLAVIRVFSLYEALYGGSDRENRPAQAHSWTWHNSGEIAFIKDLTPSYFISGRAHRLFVDGRLHLTITALWLRKEIFLSEPEWKTIPWSRQPKTSRDMLLDVLVDIPSIYENMDIMASREESDEKENSRRSLTEECLALDKTLSKWNDEYGTESSTSLLSAEGFPADRICSLFGMNLYWSTCVLVNAMLHDLAGIEKIARGHSDSNTCSRNIIMAVSQLFHPGVGIFRVHLVTFPLGVALRHLVTAGPGEMVAEKVMFVECLKKPECSTIYRFLSALEPAHLKRLFGERSLDSHSE</sequence>
<dbReference type="PANTHER" id="PTHR38111:SF11">
    <property type="entry name" value="TRANSCRIPTION FACTOR DOMAIN-CONTAINING PROTEIN-RELATED"/>
    <property type="match status" value="1"/>
</dbReference>
<dbReference type="EMBL" id="KB707408">
    <property type="protein sequence ID" value="EMR62639.1"/>
    <property type="molecule type" value="Genomic_DNA"/>
</dbReference>
<evidence type="ECO:0000313" key="2">
    <source>
        <dbReference type="Proteomes" id="UP000012174"/>
    </source>
</evidence>
<dbReference type="Proteomes" id="UP000012174">
    <property type="component" value="Unassembled WGS sequence"/>
</dbReference>